<feature type="domain" description="ABC transporter" evidence="11">
    <location>
        <begin position="10"/>
        <end position="246"/>
    </location>
</feature>
<keyword evidence="4" id="KW-1003">Cell membrane</keyword>
<dbReference type="SMART" id="SM00382">
    <property type="entry name" value="AAA"/>
    <property type="match status" value="1"/>
</dbReference>
<proteinExistence type="inferred from homology"/>
<dbReference type="InterPro" id="IPR027417">
    <property type="entry name" value="P-loop_NTPase"/>
</dbReference>
<dbReference type="RefSeq" id="WP_284342178.1">
    <property type="nucleotide sequence ID" value="NZ_BSNS01000022.1"/>
</dbReference>
<evidence type="ECO:0000256" key="1">
    <source>
        <dbReference type="ARBA" id="ARBA00004202"/>
    </source>
</evidence>
<evidence type="ECO:0000256" key="6">
    <source>
        <dbReference type="ARBA" id="ARBA00022741"/>
    </source>
</evidence>
<accession>A0ABQ5WAH8</accession>
<evidence type="ECO:0000313" key="13">
    <source>
        <dbReference type="Proteomes" id="UP001156691"/>
    </source>
</evidence>
<dbReference type="InterPro" id="IPR003439">
    <property type="entry name" value="ABC_transporter-like_ATP-bd"/>
</dbReference>
<comment type="caution">
    <text evidence="12">The sequence shown here is derived from an EMBL/GenBank/DDBJ whole genome shotgun (WGS) entry which is preliminary data.</text>
</comment>
<dbReference type="InterPro" id="IPR003593">
    <property type="entry name" value="AAA+_ATPase"/>
</dbReference>
<reference evidence="13" key="1">
    <citation type="journal article" date="2019" name="Int. J. Syst. Evol. Microbiol.">
        <title>The Global Catalogue of Microorganisms (GCM) 10K type strain sequencing project: providing services to taxonomists for standard genome sequencing and annotation.</title>
        <authorList>
            <consortium name="The Broad Institute Genomics Platform"/>
            <consortium name="The Broad Institute Genome Sequencing Center for Infectious Disease"/>
            <person name="Wu L."/>
            <person name="Ma J."/>
        </authorList>
    </citation>
    <scope>NUCLEOTIDE SEQUENCE [LARGE SCALE GENOMIC DNA]</scope>
    <source>
        <strain evidence="13">NBRC 112416</strain>
    </source>
</reference>
<dbReference type="PANTHER" id="PTHR42771:SF2">
    <property type="entry name" value="IRON(3+)-HYDROXAMATE IMPORT ATP-BINDING PROTEIN FHUC"/>
    <property type="match status" value="1"/>
</dbReference>
<sequence>MTDDRTQHRIAVENLTLAYGTTRVLDALTLPIERGKVTVLAGPNGCGKSTLLRAIRRLLRGSAGQVLLDDVDIDRMSGKDLALQIGLLAQSPSAPGDMSVEELVRLGRYPHQTMMQPWSPRDAEAVERAMAGTGVTGLRTRPISSLSGGQLQRVWIALVLAQETDVICLDEPVNHLDIAHQLECLDLVKRLNREHGRTIVLVLHDLNLAARYADQLVFVREGRIAARGTPAELMSAKLIEDVFGVHATIITDPVHGSPVCIPASRKAMSSGVDEKVAEAV</sequence>
<dbReference type="GO" id="GO:0005524">
    <property type="term" value="F:ATP binding"/>
    <property type="evidence" value="ECO:0007669"/>
    <property type="project" value="UniProtKB-KW"/>
</dbReference>
<dbReference type="PROSITE" id="PS00211">
    <property type="entry name" value="ABC_TRANSPORTER_1"/>
    <property type="match status" value="1"/>
</dbReference>
<organism evidence="12 13">
    <name type="scientific">Devosia nitrariae</name>
    <dbReference type="NCBI Taxonomy" id="2071872"/>
    <lineage>
        <taxon>Bacteria</taxon>
        <taxon>Pseudomonadati</taxon>
        <taxon>Pseudomonadota</taxon>
        <taxon>Alphaproteobacteria</taxon>
        <taxon>Hyphomicrobiales</taxon>
        <taxon>Devosiaceae</taxon>
        <taxon>Devosia</taxon>
    </lineage>
</organism>
<keyword evidence="3" id="KW-0813">Transport</keyword>
<dbReference type="Proteomes" id="UP001156691">
    <property type="component" value="Unassembled WGS sequence"/>
</dbReference>
<gene>
    <name evidence="12" type="ORF">GCM10010862_40330</name>
</gene>
<evidence type="ECO:0000256" key="7">
    <source>
        <dbReference type="ARBA" id="ARBA00022840"/>
    </source>
</evidence>
<comment type="similarity">
    <text evidence="2">Belongs to the ABC transporter superfamily.</text>
</comment>
<protein>
    <submittedName>
        <fullName evidence="12">Iron-dicitrate ABC transporter ATP-binding protein</fullName>
    </submittedName>
</protein>
<evidence type="ECO:0000256" key="10">
    <source>
        <dbReference type="ARBA" id="ARBA00023136"/>
    </source>
</evidence>
<dbReference type="Gene3D" id="3.40.50.300">
    <property type="entry name" value="P-loop containing nucleotide triphosphate hydrolases"/>
    <property type="match status" value="1"/>
</dbReference>
<keyword evidence="5" id="KW-0410">Iron transport</keyword>
<dbReference type="PANTHER" id="PTHR42771">
    <property type="entry name" value="IRON(3+)-HYDROXAMATE IMPORT ATP-BINDING PROTEIN FHUC"/>
    <property type="match status" value="1"/>
</dbReference>
<evidence type="ECO:0000256" key="5">
    <source>
        <dbReference type="ARBA" id="ARBA00022496"/>
    </source>
</evidence>
<evidence type="ECO:0000256" key="2">
    <source>
        <dbReference type="ARBA" id="ARBA00005417"/>
    </source>
</evidence>
<evidence type="ECO:0000256" key="8">
    <source>
        <dbReference type="ARBA" id="ARBA00023004"/>
    </source>
</evidence>
<keyword evidence="9" id="KW-0406">Ion transport</keyword>
<keyword evidence="6" id="KW-0547">Nucleotide-binding</keyword>
<dbReference type="InterPro" id="IPR017871">
    <property type="entry name" value="ABC_transporter-like_CS"/>
</dbReference>
<evidence type="ECO:0000259" key="11">
    <source>
        <dbReference type="PROSITE" id="PS50893"/>
    </source>
</evidence>
<dbReference type="InterPro" id="IPR051535">
    <property type="entry name" value="Siderophore_ABC-ATPase"/>
</dbReference>
<keyword evidence="10" id="KW-0472">Membrane</keyword>
<dbReference type="SUPFAM" id="SSF52540">
    <property type="entry name" value="P-loop containing nucleoside triphosphate hydrolases"/>
    <property type="match status" value="1"/>
</dbReference>
<comment type="subcellular location">
    <subcellularLocation>
        <location evidence="1">Cell membrane</location>
        <topology evidence="1">Peripheral membrane protein</topology>
    </subcellularLocation>
</comment>
<name>A0ABQ5WAH8_9HYPH</name>
<evidence type="ECO:0000256" key="9">
    <source>
        <dbReference type="ARBA" id="ARBA00023065"/>
    </source>
</evidence>
<evidence type="ECO:0000256" key="4">
    <source>
        <dbReference type="ARBA" id="ARBA00022475"/>
    </source>
</evidence>
<dbReference type="PROSITE" id="PS50893">
    <property type="entry name" value="ABC_TRANSPORTER_2"/>
    <property type="match status" value="1"/>
</dbReference>
<keyword evidence="8" id="KW-0408">Iron</keyword>
<dbReference type="Pfam" id="PF00005">
    <property type="entry name" value="ABC_tran"/>
    <property type="match status" value="1"/>
</dbReference>
<keyword evidence="13" id="KW-1185">Reference proteome</keyword>
<evidence type="ECO:0000256" key="3">
    <source>
        <dbReference type="ARBA" id="ARBA00022448"/>
    </source>
</evidence>
<dbReference type="CDD" id="cd03214">
    <property type="entry name" value="ABC_Iron-Siderophores_B12_Hemin"/>
    <property type="match status" value="1"/>
</dbReference>
<evidence type="ECO:0000313" key="12">
    <source>
        <dbReference type="EMBL" id="GLQ56774.1"/>
    </source>
</evidence>
<dbReference type="EMBL" id="BSNS01000022">
    <property type="protein sequence ID" value="GLQ56774.1"/>
    <property type="molecule type" value="Genomic_DNA"/>
</dbReference>
<keyword evidence="7 12" id="KW-0067">ATP-binding</keyword>